<accession>F5YHM0</accession>
<feature type="transmembrane region" description="Helical" evidence="6">
    <location>
        <begin position="213"/>
        <end position="237"/>
    </location>
</feature>
<dbReference type="InterPro" id="IPR000620">
    <property type="entry name" value="EamA_dom"/>
</dbReference>
<dbReference type="STRING" id="545694.TREPR_1059"/>
<comment type="subcellular location">
    <subcellularLocation>
        <location evidence="1">Cell membrane</location>
        <topology evidence="1">Multi-pass membrane protein</topology>
    </subcellularLocation>
</comment>
<dbReference type="InterPro" id="IPR037185">
    <property type="entry name" value="EmrE-like"/>
</dbReference>
<dbReference type="OrthoDB" id="9804865at2"/>
<feature type="transmembrane region" description="Helical" evidence="6">
    <location>
        <begin position="160"/>
        <end position="180"/>
    </location>
</feature>
<dbReference type="HOGENOM" id="CLU_033863_21_2_12"/>
<feature type="transmembrane region" description="Helical" evidence="6">
    <location>
        <begin position="249"/>
        <end position="270"/>
    </location>
</feature>
<evidence type="ECO:0000256" key="4">
    <source>
        <dbReference type="ARBA" id="ARBA00022989"/>
    </source>
</evidence>
<keyword evidence="5 6" id="KW-0472">Membrane</keyword>
<feature type="domain" description="EamA" evidence="7">
    <location>
        <begin position="7"/>
        <end position="147"/>
    </location>
</feature>
<evidence type="ECO:0000256" key="2">
    <source>
        <dbReference type="ARBA" id="ARBA00022475"/>
    </source>
</evidence>
<dbReference type="EMBL" id="CP001843">
    <property type="protein sequence ID" value="AEF86881.1"/>
    <property type="molecule type" value="Genomic_DNA"/>
</dbReference>
<name>F5YHM0_TREPZ</name>
<feature type="domain" description="EamA" evidence="7">
    <location>
        <begin position="157"/>
        <end position="289"/>
    </location>
</feature>
<feature type="transmembrane region" description="Helical" evidence="6">
    <location>
        <begin position="132"/>
        <end position="154"/>
    </location>
</feature>
<dbReference type="AlphaFoldDB" id="F5YHM0"/>
<proteinExistence type="predicted"/>
<evidence type="ECO:0000256" key="6">
    <source>
        <dbReference type="SAM" id="Phobius"/>
    </source>
</evidence>
<evidence type="ECO:0000256" key="5">
    <source>
        <dbReference type="ARBA" id="ARBA00023136"/>
    </source>
</evidence>
<feature type="transmembrane region" description="Helical" evidence="6">
    <location>
        <begin position="276"/>
        <end position="297"/>
    </location>
</feature>
<keyword evidence="3 6" id="KW-0812">Transmembrane</keyword>
<evidence type="ECO:0000313" key="9">
    <source>
        <dbReference type="Proteomes" id="UP000009223"/>
    </source>
</evidence>
<evidence type="ECO:0000256" key="3">
    <source>
        <dbReference type="ARBA" id="ARBA00022692"/>
    </source>
</evidence>
<dbReference type="PANTHER" id="PTHR42920">
    <property type="entry name" value="OS03G0707200 PROTEIN-RELATED"/>
    <property type="match status" value="1"/>
</dbReference>
<dbReference type="RefSeq" id="WP_015709009.1">
    <property type="nucleotide sequence ID" value="NC_015578.1"/>
</dbReference>
<gene>
    <name evidence="8" type="ordered locus">TREPR_1059</name>
</gene>
<reference evidence="8 9" key="2">
    <citation type="journal article" date="2011" name="ISME J.">
        <title>RNA-seq reveals cooperative metabolic interactions between two termite-gut spirochete species in co-culture.</title>
        <authorList>
            <person name="Rosenthal A.Z."/>
            <person name="Matson E.G."/>
            <person name="Eldar A."/>
            <person name="Leadbetter J.R."/>
        </authorList>
    </citation>
    <scope>NUCLEOTIDE SEQUENCE [LARGE SCALE GENOMIC DNA]</scope>
    <source>
        <strain evidence="9">ATCC BAA-887 / DSM 12427 / ZAS-2</strain>
    </source>
</reference>
<evidence type="ECO:0000259" key="7">
    <source>
        <dbReference type="Pfam" id="PF00892"/>
    </source>
</evidence>
<keyword evidence="9" id="KW-1185">Reference proteome</keyword>
<reference evidence="9" key="1">
    <citation type="submission" date="2009-12" db="EMBL/GenBank/DDBJ databases">
        <title>Complete sequence of Treponema primitia strain ZAS-2.</title>
        <authorList>
            <person name="Tetu S.G."/>
            <person name="Matson E."/>
            <person name="Ren Q."/>
            <person name="Seshadri R."/>
            <person name="Elbourne L."/>
            <person name="Hassan K.A."/>
            <person name="Durkin A."/>
            <person name="Radune D."/>
            <person name="Mohamoud Y."/>
            <person name="Shay R."/>
            <person name="Jin S."/>
            <person name="Zhang X."/>
            <person name="Lucey K."/>
            <person name="Ballor N.R."/>
            <person name="Ottesen E."/>
            <person name="Rosenthal R."/>
            <person name="Allen A."/>
            <person name="Leadbetter J.R."/>
            <person name="Paulsen I.T."/>
        </authorList>
    </citation>
    <scope>NUCLEOTIDE SEQUENCE [LARGE SCALE GENOMIC DNA]</scope>
    <source>
        <strain evidence="9">ATCC BAA-887 / DSM 12427 / ZAS-2</strain>
    </source>
</reference>
<feature type="transmembrane region" description="Helical" evidence="6">
    <location>
        <begin position="187"/>
        <end position="207"/>
    </location>
</feature>
<keyword evidence="2" id="KW-1003">Cell membrane</keyword>
<dbReference type="PANTHER" id="PTHR42920:SF5">
    <property type="entry name" value="EAMA DOMAIN-CONTAINING PROTEIN"/>
    <property type="match status" value="1"/>
</dbReference>
<sequence length="306" mass="32607">MNKRALRADILLLLTSCIWGFAFVAQRTGMEYFGPFTYNGVRFLLGSLSLLPLIFFLRRKPPRDGETKPPVSAKRLVLSSLAAGLCLFIAASMQQVGIIYTSAGHSGFITGLYVVLVPIFGIFLGRKTGIPTWVGAVFTLTGLYFLSAAGNITNINPGDIITAVSALFWALHVLVIDALVQKIDPLMLSSGQFACCGILSCAVALFLKEQLSLDAIIAGIIPLLYGGLASVGVAYTLQVVAQKDAPPAHASIILCLEGVFAAIGGVLLLAEPLGSWTLVGFVLMFCGMLATQWDVIFKGFTAKKRG</sequence>
<feature type="transmembrane region" description="Helical" evidence="6">
    <location>
        <begin position="106"/>
        <end position="125"/>
    </location>
</feature>
<feature type="transmembrane region" description="Helical" evidence="6">
    <location>
        <begin position="77"/>
        <end position="100"/>
    </location>
</feature>
<organism evidence="8 9">
    <name type="scientific">Treponema primitia (strain ATCC BAA-887 / DSM 12427 / ZAS-2)</name>
    <dbReference type="NCBI Taxonomy" id="545694"/>
    <lineage>
        <taxon>Bacteria</taxon>
        <taxon>Pseudomonadati</taxon>
        <taxon>Spirochaetota</taxon>
        <taxon>Spirochaetia</taxon>
        <taxon>Spirochaetales</taxon>
        <taxon>Treponemataceae</taxon>
        <taxon>Treponema</taxon>
    </lineage>
</organism>
<dbReference type="KEGG" id="tpi:TREPR_1059"/>
<protein>
    <submittedName>
        <fullName evidence="8">Transporter</fullName>
    </submittedName>
</protein>
<feature type="transmembrane region" description="Helical" evidence="6">
    <location>
        <begin position="41"/>
        <end position="57"/>
    </location>
</feature>
<dbReference type="Proteomes" id="UP000009223">
    <property type="component" value="Chromosome"/>
</dbReference>
<dbReference type="Pfam" id="PF00892">
    <property type="entry name" value="EamA"/>
    <property type="match status" value="2"/>
</dbReference>
<dbReference type="InterPro" id="IPR051258">
    <property type="entry name" value="Diverse_Substrate_Transporter"/>
</dbReference>
<dbReference type="SUPFAM" id="SSF103481">
    <property type="entry name" value="Multidrug resistance efflux transporter EmrE"/>
    <property type="match status" value="2"/>
</dbReference>
<evidence type="ECO:0000256" key="1">
    <source>
        <dbReference type="ARBA" id="ARBA00004651"/>
    </source>
</evidence>
<keyword evidence="4 6" id="KW-1133">Transmembrane helix</keyword>
<evidence type="ECO:0000313" key="8">
    <source>
        <dbReference type="EMBL" id="AEF86881.1"/>
    </source>
</evidence>
<dbReference type="eggNOG" id="COG0697">
    <property type="taxonomic scope" value="Bacteria"/>
</dbReference>
<dbReference type="GO" id="GO:0005886">
    <property type="term" value="C:plasma membrane"/>
    <property type="evidence" value="ECO:0007669"/>
    <property type="project" value="UniProtKB-SubCell"/>
</dbReference>